<sequence>MRIRSAEDTTKAAAQDDVVEIAEDGIVQEVQLWALDAVLCSAPSSRFDWRTSVTITRKDFLLRSAAALGPGLAWAAHPTTLSAREAEHPAANPAVFNVLQFGAKGDGKSKDTAAIQAAIDAAGKAGGTVIFPAGNYLSGTVRLKSSVALYLGPGSTLTASPDKADFDVYEKLTYDTFSDEETSYFHHALITGEELENISISGEGTIEGNRTQRGGPKLIALKKCRLISIRGLTLQNAPNYNISFLGCDYVDVDGVTIFNGYADGIDPDCCQFVRIANCYVETFDDAIVPKTSPSLGYLRATENVTVTNCVLTTSCYALKLGTESSGDFKNIAFSNCTVFSRRDKWNRGPIGGVAVESVDGSNIDRVVVSNIAMYDVWAPIFIRLGGRGRAQKTPTPGTLRNVSISHINATGASLASSITGVPGADVGPVWIQDVHMSIVGKGSAARLDREVPESVPTYPEADMFGDLPCYGLYCRHVNGLTLDRVDLALENPDERPAFVADSVKRLDLLSLRAAPPSGSQPTVVFHDVRQALVQGARALPGTHTFFQLSGSEVRDIRALANDFTDAQNAIVRDSDVGTEVLTEQWNLTSRK</sequence>
<dbReference type="Gene3D" id="2.160.20.10">
    <property type="entry name" value="Single-stranded right-handed beta-helix, Pectin lyase-like"/>
    <property type="match status" value="1"/>
</dbReference>
<dbReference type="SMART" id="SM00710">
    <property type="entry name" value="PbH1"/>
    <property type="match status" value="5"/>
</dbReference>
<dbReference type="PANTHER" id="PTHR31339:SF9">
    <property type="entry name" value="PLASMIN AND FIBRONECTIN-BINDING PROTEIN A"/>
    <property type="match status" value="1"/>
</dbReference>
<evidence type="ECO:0000313" key="3">
    <source>
        <dbReference type="Proteomes" id="UP000238701"/>
    </source>
</evidence>
<dbReference type="Proteomes" id="UP000238701">
    <property type="component" value="Unassembled WGS sequence"/>
</dbReference>
<dbReference type="Pfam" id="PF12708">
    <property type="entry name" value="Pect-lyase_RHGA_epim"/>
    <property type="match status" value="1"/>
</dbReference>
<feature type="domain" description="Rhamnogalacturonase A/B/Epimerase-like pectate lyase" evidence="1">
    <location>
        <begin position="96"/>
        <end position="338"/>
    </location>
</feature>
<gene>
    <name evidence="2" type="ORF">SBA1_180040</name>
</gene>
<dbReference type="InterPro" id="IPR051801">
    <property type="entry name" value="GH28_Enzymes"/>
</dbReference>
<accession>A0A2U3KCM5</accession>
<dbReference type="AlphaFoldDB" id="A0A2U3KCM5"/>
<name>A0A2U3KCM5_9BACT</name>
<dbReference type="InterPro" id="IPR006626">
    <property type="entry name" value="PbH1"/>
</dbReference>
<reference evidence="3" key="1">
    <citation type="submission" date="2018-02" db="EMBL/GenBank/DDBJ databases">
        <authorList>
            <person name="Hausmann B."/>
        </authorList>
    </citation>
    <scope>NUCLEOTIDE SEQUENCE [LARGE SCALE GENOMIC DNA]</scope>
    <source>
        <strain evidence="3">Peat soil MAG SbA1</strain>
    </source>
</reference>
<proteinExistence type="predicted"/>
<organism evidence="2 3">
    <name type="scientific">Candidatus Sulfotelmatobacter kueseliae</name>
    <dbReference type="NCBI Taxonomy" id="2042962"/>
    <lineage>
        <taxon>Bacteria</taxon>
        <taxon>Pseudomonadati</taxon>
        <taxon>Acidobacteriota</taxon>
        <taxon>Terriglobia</taxon>
        <taxon>Terriglobales</taxon>
        <taxon>Candidatus Korobacteraceae</taxon>
        <taxon>Candidatus Sulfotelmatobacter</taxon>
    </lineage>
</organism>
<dbReference type="InterPro" id="IPR012334">
    <property type="entry name" value="Pectin_lyas_fold"/>
</dbReference>
<protein>
    <submittedName>
        <fullName evidence="2">Putative Endopolygalacturonase</fullName>
    </submittedName>
</protein>
<dbReference type="EMBL" id="OMOD01000090">
    <property type="protein sequence ID" value="SPF37411.1"/>
    <property type="molecule type" value="Genomic_DNA"/>
</dbReference>
<dbReference type="SUPFAM" id="SSF51126">
    <property type="entry name" value="Pectin lyase-like"/>
    <property type="match status" value="1"/>
</dbReference>
<dbReference type="PANTHER" id="PTHR31339">
    <property type="entry name" value="PECTIN LYASE-RELATED"/>
    <property type="match status" value="1"/>
</dbReference>
<dbReference type="InterPro" id="IPR024535">
    <property type="entry name" value="RHGA/B-epi-like_pectate_lyase"/>
</dbReference>
<dbReference type="InterPro" id="IPR011050">
    <property type="entry name" value="Pectin_lyase_fold/virulence"/>
</dbReference>
<evidence type="ECO:0000259" key="1">
    <source>
        <dbReference type="Pfam" id="PF12708"/>
    </source>
</evidence>
<evidence type="ECO:0000313" key="2">
    <source>
        <dbReference type="EMBL" id="SPF37411.1"/>
    </source>
</evidence>